<evidence type="ECO:0000256" key="4">
    <source>
        <dbReference type="ARBA" id="ARBA00022679"/>
    </source>
</evidence>
<dbReference type="InterPro" id="IPR015421">
    <property type="entry name" value="PyrdxlP-dep_Trfase_major"/>
</dbReference>
<dbReference type="InterPro" id="IPR005814">
    <property type="entry name" value="Aminotrans_3"/>
</dbReference>
<dbReference type="InterPro" id="IPR015422">
    <property type="entry name" value="PyrdxlP-dep_Trfase_small"/>
</dbReference>
<dbReference type="InterPro" id="IPR049704">
    <property type="entry name" value="Aminotrans_3_PPA_site"/>
</dbReference>
<comment type="caution">
    <text evidence="7">The sequence shown here is derived from an EMBL/GenBank/DDBJ whole genome shotgun (WGS) entry which is preliminary data.</text>
</comment>
<dbReference type="InterPro" id="IPR004636">
    <property type="entry name" value="AcOrn/SuccOrn_fam"/>
</dbReference>
<keyword evidence="3 6" id="KW-0028">Amino-acid biosynthesis</keyword>
<dbReference type="RefSeq" id="WP_054536883.1">
    <property type="nucleotide sequence ID" value="NZ_LGKP01000035.1"/>
</dbReference>
<dbReference type="PIRSF" id="PIRSF000521">
    <property type="entry name" value="Transaminase_4ab_Lys_Orn"/>
    <property type="match status" value="1"/>
</dbReference>
<evidence type="ECO:0000256" key="1">
    <source>
        <dbReference type="ARBA" id="ARBA00022490"/>
    </source>
</evidence>
<dbReference type="OrthoDB" id="9807885at2"/>
<proteinExistence type="inferred from homology"/>
<dbReference type="AlphaFoldDB" id="A0A0P6XYU2"/>
<dbReference type="FunFam" id="3.40.640.10:FF:000004">
    <property type="entry name" value="Acetylornithine aminotransferase"/>
    <property type="match status" value="1"/>
</dbReference>
<keyword evidence="2 6" id="KW-0032">Aminotransferase</keyword>
<dbReference type="PANTHER" id="PTHR11986">
    <property type="entry name" value="AMINOTRANSFERASE CLASS III"/>
    <property type="match status" value="1"/>
</dbReference>
<evidence type="ECO:0000313" key="7">
    <source>
        <dbReference type="EMBL" id="KPL81569.1"/>
    </source>
</evidence>
<feature type="binding site" evidence="6">
    <location>
        <position position="277"/>
    </location>
    <ligand>
        <name>pyridoxal 5'-phosphate</name>
        <dbReference type="ChEBI" id="CHEBI:597326"/>
    </ligand>
</feature>
<keyword evidence="1 6" id="KW-0963">Cytoplasm</keyword>
<dbReference type="InterPro" id="IPR015424">
    <property type="entry name" value="PyrdxlP-dep_Trfase"/>
</dbReference>
<dbReference type="EC" id="2.6.1.118" evidence="6"/>
<dbReference type="GO" id="GO:0042802">
    <property type="term" value="F:identical protein binding"/>
    <property type="evidence" value="ECO:0007669"/>
    <property type="project" value="TreeGrafter"/>
</dbReference>
<dbReference type="EMBL" id="LGKP01000035">
    <property type="protein sequence ID" value="KPL81569.1"/>
    <property type="molecule type" value="Genomic_DNA"/>
</dbReference>
<dbReference type="NCBIfam" id="NF002325">
    <property type="entry name" value="PRK01278.1"/>
    <property type="match status" value="1"/>
</dbReference>
<dbReference type="GO" id="GO:0005737">
    <property type="term" value="C:cytoplasm"/>
    <property type="evidence" value="ECO:0007669"/>
    <property type="project" value="UniProtKB-SubCell"/>
</dbReference>
<comment type="subcellular location">
    <subcellularLocation>
        <location evidence="6">Cytoplasm</location>
    </subcellularLocation>
</comment>
<organism evidence="7 8">
    <name type="scientific">Herpetosiphon geysericola</name>
    <dbReference type="NCBI Taxonomy" id="70996"/>
    <lineage>
        <taxon>Bacteria</taxon>
        <taxon>Bacillati</taxon>
        <taxon>Chloroflexota</taxon>
        <taxon>Chloroflexia</taxon>
        <taxon>Herpetosiphonales</taxon>
        <taxon>Herpetosiphonaceae</taxon>
        <taxon>Herpetosiphon</taxon>
    </lineage>
</organism>
<feature type="binding site" evidence="6">
    <location>
        <position position="276"/>
    </location>
    <ligand>
        <name>substrate</name>
    </ligand>
</feature>
<dbReference type="PROSITE" id="PS00600">
    <property type="entry name" value="AA_TRANSFER_CLASS_3"/>
    <property type="match status" value="1"/>
</dbReference>
<comment type="function">
    <text evidence="6">Catalyzes the transfer of the amino group of L-glutamate to [LysW]-aminoadipate 6-semialdehyde, generating [LysW]-gamma-L-lysine.</text>
</comment>
<dbReference type="SUPFAM" id="SSF53383">
    <property type="entry name" value="PLP-dependent transferases"/>
    <property type="match status" value="1"/>
</dbReference>
<dbReference type="GO" id="GO:0008483">
    <property type="term" value="F:transaminase activity"/>
    <property type="evidence" value="ECO:0007669"/>
    <property type="project" value="UniProtKB-UniRule"/>
</dbReference>
<dbReference type="GO" id="GO:0030170">
    <property type="term" value="F:pyridoxal phosphate binding"/>
    <property type="evidence" value="ECO:0007669"/>
    <property type="project" value="InterPro"/>
</dbReference>
<keyword evidence="8" id="KW-1185">Reference proteome</keyword>
<feature type="binding site" evidence="6">
    <location>
        <begin position="220"/>
        <end position="223"/>
    </location>
    <ligand>
        <name>pyridoxal 5'-phosphate</name>
        <dbReference type="ChEBI" id="CHEBI:597326"/>
    </ligand>
</feature>
<accession>A0A0P6XYU2</accession>
<evidence type="ECO:0000256" key="5">
    <source>
        <dbReference type="ARBA" id="ARBA00022898"/>
    </source>
</evidence>
<dbReference type="Pfam" id="PF00202">
    <property type="entry name" value="Aminotran_3"/>
    <property type="match status" value="1"/>
</dbReference>
<comment type="similarity">
    <text evidence="6">Belongs to the class-III pyridoxal-phosphate-dependent aminotransferase family. LysJ subfamily.</text>
</comment>
<comment type="catalytic activity">
    <reaction evidence="6">
        <text>[amino-group carrier protein]-C-terminal-gamma-(L-lysyl)-L-glutamate + 2-oxoglutarate = [amino-group carrier protein]-C-terminal-N-(1-carboxy-5-oxopentan-1-yl)-L-glutamine + L-glutamate</text>
        <dbReference type="Rhea" id="RHEA:41952"/>
        <dbReference type="Rhea" id="RHEA-COMP:9714"/>
        <dbReference type="Rhea" id="RHEA-COMP:9715"/>
        <dbReference type="ChEBI" id="CHEBI:16810"/>
        <dbReference type="ChEBI" id="CHEBI:29985"/>
        <dbReference type="ChEBI" id="CHEBI:78501"/>
        <dbReference type="ChEBI" id="CHEBI:78526"/>
        <dbReference type="EC" id="2.6.1.118"/>
    </reaction>
</comment>
<feature type="binding site" evidence="6">
    <location>
        <position position="135"/>
    </location>
    <ligand>
        <name>pyridoxal 5'-phosphate</name>
        <dbReference type="ChEBI" id="CHEBI:597326"/>
    </ligand>
</feature>
<dbReference type="InterPro" id="IPR050103">
    <property type="entry name" value="Class-III_PLP-dep_AT"/>
</dbReference>
<comment type="pathway">
    <text evidence="6">Amino-acid biosynthesis; L-lysine biosynthesis via AAA pathway; L-lysine from L-alpha-aminoadipate (Thermus route): step 4/5.</text>
</comment>
<feature type="modified residue" description="N6-(pyridoxal phosphate)lysine" evidence="6">
    <location>
        <position position="249"/>
    </location>
</feature>
<feature type="binding site" evidence="6">
    <location>
        <position position="138"/>
    </location>
    <ligand>
        <name>substrate</name>
    </ligand>
</feature>
<sequence>MTEQQPFASLEAAHSAGVYAKRPITLVRGSGATLYDDHGQAYLDCGSGIGVANIGHCHPTVVQAIAEQAATLTVCPEAFHNDQRALLQAELVQLFPAEFQRVFLCNSGTEAVEAALKFARMATGRTAIVAAMRGFHGRTFGALSATWESHYREPFMPLVPDFSHIPYNNIERLQNAITEQTAALIIEIIQGEGGIRPATAEFLQAAQTICHERGALLILDEVQTGFGRTGRMFAFEHYGLQPDLVCLAKALGGGIPMGAVVINQRVGELAIGTHGSTFGGNPLACAAARASLSVIRTEQLVDQTAEKGAWLLTQLQAIRSPKIREVRGLGLMIGIELKEKVSPYLQKLMNQHQIIALNSGSNVLRLLPPLVISWPELERVVATLRSMFEEPTA</sequence>
<comment type="cofactor">
    <cofactor evidence="6">
        <name>pyridoxal 5'-phosphate</name>
        <dbReference type="ChEBI" id="CHEBI:597326"/>
    </cofactor>
    <text evidence="6">Binds 1 pyridoxal phosphate per subunit.</text>
</comment>
<dbReference type="Gene3D" id="3.90.1150.10">
    <property type="entry name" value="Aspartate Aminotransferase, domain 1"/>
    <property type="match status" value="1"/>
</dbReference>
<comment type="subunit">
    <text evidence="6">Homodimer.</text>
</comment>
<dbReference type="GO" id="GO:0006526">
    <property type="term" value="P:L-arginine biosynthetic process"/>
    <property type="evidence" value="ECO:0007669"/>
    <property type="project" value="UniProtKB-ARBA"/>
</dbReference>
<reference evidence="7 8" key="1">
    <citation type="submission" date="2015-07" db="EMBL/GenBank/DDBJ databases">
        <title>Whole genome sequence of Herpetosiphon geysericola DSM 7119.</title>
        <authorList>
            <person name="Hemp J."/>
            <person name="Ward L.M."/>
            <person name="Pace L.A."/>
            <person name="Fischer W.W."/>
        </authorList>
    </citation>
    <scope>NUCLEOTIDE SEQUENCE [LARGE SCALE GENOMIC DNA]</scope>
    <source>
        <strain evidence="7 8">DSM 7119</strain>
    </source>
</reference>
<dbReference type="Gene3D" id="3.40.640.10">
    <property type="entry name" value="Type I PLP-dependent aspartate aminotransferase-like (Major domain)"/>
    <property type="match status" value="1"/>
</dbReference>
<dbReference type="GO" id="GO:0019878">
    <property type="term" value="P:lysine biosynthetic process via aminoadipic acid"/>
    <property type="evidence" value="ECO:0007669"/>
    <property type="project" value="UniProtKB-UniRule"/>
</dbReference>
<dbReference type="HAMAP" id="MF_02084">
    <property type="entry name" value="LysJ_aminotrans_3"/>
    <property type="match status" value="1"/>
</dbReference>
<protein>
    <recommendedName>
        <fullName evidence="6">Putative [LysW]-aminoadipate semialdehyde transaminase</fullName>
        <ecNumber evidence="6">2.6.1.118</ecNumber>
    </recommendedName>
</protein>
<dbReference type="PATRIC" id="fig|70996.4.peg.2524"/>
<gene>
    <name evidence="6" type="primary">lysJ</name>
    <name evidence="7" type="ORF">SE18_23470</name>
</gene>
<dbReference type="NCBIfam" id="TIGR00707">
    <property type="entry name" value="argD"/>
    <property type="match status" value="1"/>
</dbReference>
<keyword evidence="5 6" id="KW-0663">Pyridoxal phosphate</keyword>
<dbReference type="PANTHER" id="PTHR11986:SF79">
    <property type="entry name" value="ACETYLORNITHINE AMINOTRANSFERASE, MITOCHONDRIAL"/>
    <property type="match status" value="1"/>
</dbReference>
<keyword evidence="6" id="KW-0457">Lysine biosynthesis</keyword>
<evidence type="ECO:0000256" key="3">
    <source>
        <dbReference type="ARBA" id="ARBA00022605"/>
    </source>
</evidence>
<dbReference type="UniPathway" id="UPA00033">
    <property type="reaction ID" value="UER00038"/>
</dbReference>
<dbReference type="InterPro" id="IPR037537">
    <property type="entry name" value="LysJ"/>
</dbReference>
<dbReference type="Proteomes" id="UP000050277">
    <property type="component" value="Unassembled WGS sequence"/>
</dbReference>
<dbReference type="CDD" id="cd00610">
    <property type="entry name" value="OAT_like"/>
    <property type="match status" value="1"/>
</dbReference>
<evidence type="ECO:0000256" key="2">
    <source>
        <dbReference type="ARBA" id="ARBA00022576"/>
    </source>
</evidence>
<evidence type="ECO:0000313" key="8">
    <source>
        <dbReference type="Proteomes" id="UP000050277"/>
    </source>
</evidence>
<keyword evidence="4 6" id="KW-0808">Transferase</keyword>
<name>A0A0P6XYU2_9CHLR</name>
<evidence type="ECO:0000256" key="6">
    <source>
        <dbReference type="HAMAP-Rule" id="MF_02084"/>
    </source>
</evidence>
<feature type="binding site" evidence="6">
    <location>
        <begin position="108"/>
        <end position="109"/>
    </location>
    <ligand>
        <name>pyridoxal 5'-phosphate</name>
        <dbReference type="ChEBI" id="CHEBI:597326"/>
    </ligand>
</feature>
<dbReference type="STRING" id="70996.SE18_23470"/>